<reference evidence="3" key="1">
    <citation type="journal article" date="2010" name="Nat. Biotechnol.">
        <title>Draft genome sequence of the oilseed species Ricinus communis.</title>
        <authorList>
            <person name="Chan A.P."/>
            <person name="Crabtree J."/>
            <person name="Zhao Q."/>
            <person name="Lorenzi H."/>
            <person name="Orvis J."/>
            <person name="Puiu D."/>
            <person name="Melake-Berhan A."/>
            <person name="Jones K.M."/>
            <person name="Redman J."/>
            <person name="Chen G."/>
            <person name="Cahoon E.B."/>
            <person name="Gedil M."/>
            <person name="Stanke M."/>
            <person name="Haas B.J."/>
            <person name="Wortman J.R."/>
            <person name="Fraser-Liggett C.M."/>
            <person name="Ravel J."/>
            <person name="Rabinowicz P.D."/>
        </authorList>
    </citation>
    <scope>NUCLEOTIDE SEQUENCE [LARGE SCALE GENOMIC DNA]</scope>
    <source>
        <strain evidence="3">cv. Hale</strain>
    </source>
</reference>
<protein>
    <recommendedName>
        <fullName evidence="1">DUF4178 domain-containing protein</fullName>
    </recommendedName>
</protein>
<name>B9TKH0_RICCO</name>
<dbReference type="Pfam" id="PF13785">
    <property type="entry name" value="DUF4178"/>
    <property type="match status" value="1"/>
</dbReference>
<feature type="domain" description="DUF4178" evidence="1">
    <location>
        <begin position="56"/>
        <end position="145"/>
    </location>
</feature>
<sequence>MQIVSCPSCGAEVTFRSHASVMAVCEYCSTRVLKDADAVKDLGKMSSVLEDYSPIQIGTAGVLGGRPFTVVGRIQLRYSAGMWNEWYLLFDDGKTAWLGDSSGMYTITAEYEGEIGTQPFEALAPGRTYSIGNGMYTAAEIRVADYIGGQGELP</sequence>
<accession>B9TKH0</accession>
<dbReference type="Proteomes" id="UP000008311">
    <property type="component" value="Unassembled WGS sequence"/>
</dbReference>
<evidence type="ECO:0000313" key="3">
    <source>
        <dbReference type="Proteomes" id="UP000008311"/>
    </source>
</evidence>
<dbReference type="STRING" id="3988.B9TKH0"/>
<dbReference type="AlphaFoldDB" id="B9TKH0"/>
<dbReference type="InParanoid" id="B9TKH0"/>
<evidence type="ECO:0000313" key="2">
    <source>
        <dbReference type="EMBL" id="EEF23643.1"/>
    </source>
</evidence>
<dbReference type="EMBL" id="EQ985292">
    <property type="protein sequence ID" value="EEF23643.1"/>
    <property type="molecule type" value="Genomic_DNA"/>
</dbReference>
<proteinExistence type="predicted"/>
<organism evidence="2 3">
    <name type="scientific">Ricinus communis</name>
    <name type="common">Castor bean</name>
    <dbReference type="NCBI Taxonomy" id="3988"/>
    <lineage>
        <taxon>Eukaryota</taxon>
        <taxon>Viridiplantae</taxon>
        <taxon>Streptophyta</taxon>
        <taxon>Embryophyta</taxon>
        <taxon>Tracheophyta</taxon>
        <taxon>Spermatophyta</taxon>
        <taxon>Magnoliopsida</taxon>
        <taxon>eudicotyledons</taxon>
        <taxon>Gunneridae</taxon>
        <taxon>Pentapetalae</taxon>
        <taxon>rosids</taxon>
        <taxon>fabids</taxon>
        <taxon>Malpighiales</taxon>
        <taxon>Euphorbiaceae</taxon>
        <taxon>Acalyphoideae</taxon>
        <taxon>Acalypheae</taxon>
        <taxon>Ricinus</taxon>
    </lineage>
</organism>
<dbReference type="InterPro" id="IPR025235">
    <property type="entry name" value="DUF4178"/>
</dbReference>
<keyword evidence="3" id="KW-1185">Reference proteome</keyword>
<dbReference type="Gene3D" id="2.20.28.30">
    <property type="entry name" value="RNA polymerase ii, chain L"/>
    <property type="match status" value="1"/>
</dbReference>
<gene>
    <name evidence="2" type="ORF">RCOM_1799750</name>
</gene>
<feature type="non-terminal residue" evidence="2">
    <location>
        <position position="154"/>
    </location>
</feature>
<evidence type="ECO:0000259" key="1">
    <source>
        <dbReference type="Pfam" id="PF13785"/>
    </source>
</evidence>